<dbReference type="InterPro" id="IPR050072">
    <property type="entry name" value="Peptidase_M20A"/>
</dbReference>
<accession>X0TFQ0</accession>
<dbReference type="InterPro" id="IPR011650">
    <property type="entry name" value="Peptidase_M20_dimer"/>
</dbReference>
<evidence type="ECO:0000256" key="4">
    <source>
        <dbReference type="ARBA" id="ARBA00022801"/>
    </source>
</evidence>
<dbReference type="Gene3D" id="3.40.630.10">
    <property type="entry name" value="Zn peptidases"/>
    <property type="match status" value="1"/>
</dbReference>
<dbReference type="GO" id="GO:0046872">
    <property type="term" value="F:metal ion binding"/>
    <property type="evidence" value="ECO:0007669"/>
    <property type="project" value="UniProtKB-KW"/>
</dbReference>
<evidence type="ECO:0000256" key="1">
    <source>
        <dbReference type="ARBA" id="ARBA00001947"/>
    </source>
</evidence>
<name>X0TFQ0_9ZZZZ</name>
<dbReference type="Pfam" id="PF07687">
    <property type="entry name" value="M20_dimer"/>
    <property type="match status" value="1"/>
</dbReference>
<dbReference type="Pfam" id="PF01546">
    <property type="entry name" value="Peptidase_M20"/>
    <property type="match status" value="1"/>
</dbReference>
<dbReference type="PANTHER" id="PTHR43808">
    <property type="entry name" value="ACETYLORNITHINE DEACETYLASE"/>
    <property type="match status" value="1"/>
</dbReference>
<comment type="similarity">
    <text evidence="2">Belongs to the peptidase M20A family.</text>
</comment>
<organism evidence="7">
    <name type="scientific">marine sediment metagenome</name>
    <dbReference type="NCBI Taxonomy" id="412755"/>
    <lineage>
        <taxon>unclassified sequences</taxon>
        <taxon>metagenomes</taxon>
        <taxon>ecological metagenomes</taxon>
    </lineage>
</organism>
<keyword evidence="5" id="KW-0862">Zinc</keyword>
<evidence type="ECO:0000256" key="2">
    <source>
        <dbReference type="ARBA" id="ARBA00006247"/>
    </source>
</evidence>
<protein>
    <recommendedName>
        <fullName evidence="6">Peptidase M20 dimerisation domain-containing protein</fullName>
    </recommendedName>
</protein>
<evidence type="ECO:0000256" key="5">
    <source>
        <dbReference type="ARBA" id="ARBA00022833"/>
    </source>
</evidence>
<evidence type="ECO:0000256" key="3">
    <source>
        <dbReference type="ARBA" id="ARBA00022723"/>
    </source>
</evidence>
<dbReference type="EMBL" id="BARS01017558">
    <property type="protein sequence ID" value="GAF86146.1"/>
    <property type="molecule type" value="Genomic_DNA"/>
</dbReference>
<proteinExistence type="inferred from homology"/>
<dbReference type="InterPro" id="IPR002933">
    <property type="entry name" value="Peptidase_M20"/>
</dbReference>
<dbReference type="SUPFAM" id="SSF53187">
    <property type="entry name" value="Zn-dependent exopeptidases"/>
    <property type="match status" value="1"/>
</dbReference>
<comment type="caution">
    <text evidence="7">The sequence shown here is derived from an EMBL/GenBank/DDBJ whole genome shotgun (WGS) entry which is preliminary data.</text>
</comment>
<dbReference type="PANTHER" id="PTHR43808:SF8">
    <property type="entry name" value="PEPTIDASE M20 DIMERISATION DOMAIN-CONTAINING PROTEIN"/>
    <property type="match status" value="1"/>
</dbReference>
<feature type="non-terminal residue" evidence="7">
    <location>
        <position position="1"/>
    </location>
</feature>
<comment type="cofactor">
    <cofactor evidence="1">
        <name>Zn(2+)</name>
        <dbReference type="ChEBI" id="CHEBI:29105"/>
    </cofactor>
</comment>
<feature type="non-terminal residue" evidence="7">
    <location>
        <position position="278"/>
    </location>
</feature>
<evidence type="ECO:0000313" key="7">
    <source>
        <dbReference type="EMBL" id="GAF86146.1"/>
    </source>
</evidence>
<keyword evidence="4" id="KW-0378">Hydrolase</keyword>
<dbReference type="AlphaFoldDB" id="X0TFQ0"/>
<evidence type="ECO:0000259" key="6">
    <source>
        <dbReference type="Pfam" id="PF07687"/>
    </source>
</evidence>
<dbReference type="GO" id="GO:0016787">
    <property type="term" value="F:hydrolase activity"/>
    <property type="evidence" value="ECO:0007669"/>
    <property type="project" value="UniProtKB-KW"/>
</dbReference>
<dbReference type="Gene3D" id="3.30.70.360">
    <property type="match status" value="1"/>
</dbReference>
<feature type="domain" description="Peptidase M20 dimerisation" evidence="6">
    <location>
        <begin position="116"/>
        <end position="218"/>
    </location>
</feature>
<dbReference type="SUPFAM" id="SSF55031">
    <property type="entry name" value="Bacterial exopeptidase dimerisation domain"/>
    <property type="match status" value="1"/>
</dbReference>
<reference evidence="7" key="1">
    <citation type="journal article" date="2014" name="Front. Microbiol.">
        <title>High frequency of phylogenetically diverse reductive dehalogenase-homologous genes in deep subseafloor sedimentary metagenomes.</title>
        <authorList>
            <person name="Kawai M."/>
            <person name="Futagami T."/>
            <person name="Toyoda A."/>
            <person name="Takaki Y."/>
            <person name="Nishi S."/>
            <person name="Hori S."/>
            <person name="Arai W."/>
            <person name="Tsubouchi T."/>
            <person name="Morono Y."/>
            <person name="Uchiyama I."/>
            <person name="Ito T."/>
            <person name="Fujiyama A."/>
            <person name="Inagaki F."/>
            <person name="Takami H."/>
        </authorList>
    </citation>
    <scope>NUCLEOTIDE SEQUENCE</scope>
    <source>
        <strain evidence="7">Expedition CK06-06</strain>
    </source>
</reference>
<keyword evidence="3" id="KW-0479">Metal-binding</keyword>
<gene>
    <name evidence="7" type="ORF">S01H1_28705</name>
</gene>
<dbReference type="InterPro" id="IPR036264">
    <property type="entry name" value="Bact_exopeptidase_dim_dom"/>
</dbReference>
<sequence length="278" mass="29904">IKGSGEKPGLIFSAHFDTVPEGEIPWTYPPYGAEIHDNKIFGRGAADMKGGMAAMIMAAEALAKTPELKLKGDLIIAFTSGETSNLEGAKLLVESGKIKDAGAFCVSEPTGLDVLIAEKGALWMKAKALGKTAHSSMPERGENAISNMVNFLYQAEQYIPAFHSHDLLGDPTITVGTINGGVFINVVPDTCTAKIDIRVPPPLNPKELFAEYKKLAGERVHLDLIDYKLPVDTDPDDPFVKICLGAAQEITQEKKVPGGTPYFTDGTIICNEYNLPMV</sequence>